<accession>A0ABM8QA74</accession>
<name>A0ABM8QA74_9BACT</name>
<evidence type="ECO:0000313" key="1">
    <source>
        <dbReference type="EMBL" id="CAD7289844.1"/>
    </source>
</evidence>
<comment type="caution">
    <text evidence="1">The sequence shown here is derived from an EMBL/GenBank/DDBJ whole genome shotgun (WGS) entry which is preliminary data.</text>
</comment>
<reference evidence="1 2" key="1">
    <citation type="submission" date="2020-11" db="EMBL/GenBank/DDBJ databases">
        <authorList>
            <person name="Peeters C."/>
        </authorList>
    </citation>
    <scope>NUCLEOTIDE SEQUENCE [LARGE SCALE GENOMIC DNA]</scope>
    <source>
        <strain evidence="1 2">LMG 7974</strain>
    </source>
</reference>
<proteinExistence type="predicted"/>
<protein>
    <recommendedName>
        <fullName evidence="3">Sugar transferase</fullName>
    </recommendedName>
</protein>
<gene>
    <name evidence="1" type="ORF">LMG7974_01929</name>
</gene>
<evidence type="ECO:0008006" key="3">
    <source>
        <dbReference type="Google" id="ProtNLM"/>
    </source>
</evidence>
<keyword evidence="2" id="KW-1185">Reference proteome</keyword>
<sequence>MKIDTNSIKNIIITIKQTIRFIIMWIIKPNIDIGKYPILDHKWK</sequence>
<dbReference type="EMBL" id="CAJHOF010000038">
    <property type="protein sequence ID" value="CAD7289844.1"/>
    <property type="molecule type" value="Genomic_DNA"/>
</dbReference>
<evidence type="ECO:0000313" key="2">
    <source>
        <dbReference type="Proteomes" id="UP000789803"/>
    </source>
</evidence>
<organism evidence="1 2">
    <name type="scientific">Campylobacter majalis</name>
    <dbReference type="NCBI Taxonomy" id="2790656"/>
    <lineage>
        <taxon>Bacteria</taxon>
        <taxon>Pseudomonadati</taxon>
        <taxon>Campylobacterota</taxon>
        <taxon>Epsilonproteobacteria</taxon>
        <taxon>Campylobacterales</taxon>
        <taxon>Campylobacteraceae</taxon>
        <taxon>Campylobacter</taxon>
    </lineage>
</organism>
<dbReference type="Proteomes" id="UP000789803">
    <property type="component" value="Unassembled WGS sequence"/>
</dbReference>